<evidence type="ECO:0000313" key="1">
    <source>
        <dbReference type="EMBL" id="OGY15913.1"/>
    </source>
</evidence>
<accession>A0A1G1VKG0</accession>
<dbReference type="STRING" id="1797589.A2784_00025"/>
<gene>
    <name evidence="1" type="ORF">A2784_00025</name>
</gene>
<comment type="caution">
    <text evidence="1">The sequence shown here is derived from an EMBL/GenBank/DDBJ whole genome shotgun (WGS) entry which is preliminary data.</text>
</comment>
<protein>
    <submittedName>
        <fullName evidence="1">Uncharacterized protein</fullName>
    </submittedName>
</protein>
<reference evidence="1 2" key="1">
    <citation type="journal article" date="2016" name="Nat. Commun.">
        <title>Thousands of microbial genomes shed light on interconnected biogeochemical processes in an aquifer system.</title>
        <authorList>
            <person name="Anantharaman K."/>
            <person name="Brown C.T."/>
            <person name="Hug L.A."/>
            <person name="Sharon I."/>
            <person name="Castelle C.J."/>
            <person name="Probst A.J."/>
            <person name="Thomas B.C."/>
            <person name="Singh A."/>
            <person name="Wilkins M.J."/>
            <person name="Karaoz U."/>
            <person name="Brodie E.L."/>
            <person name="Williams K.H."/>
            <person name="Hubbard S.S."/>
            <person name="Banfield J.F."/>
        </authorList>
    </citation>
    <scope>NUCLEOTIDE SEQUENCE [LARGE SCALE GENOMIC DNA]</scope>
</reference>
<dbReference type="EMBL" id="MHCH01000056">
    <property type="protein sequence ID" value="OGY15913.1"/>
    <property type="molecule type" value="Genomic_DNA"/>
</dbReference>
<dbReference type="AlphaFoldDB" id="A0A1G1VKG0"/>
<name>A0A1G1VKG0_9BACT</name>
<dbReference type="Proteomes" id="UP000177324">
    <property type="component" value="Unassembled WGS sequence"/>
</dbReference>
<organism evidence="1 2">
    <name type="scientific">Candidatus Chisholmbacteria bacterium RIFCSPHIGHO2_01_FULL_48_12</name>
    <dbReference type="NCBI Taxonomy" id="1797589"/>
    <lineage>
        <taxon>Bacteria</taxon>
        <taxon>Candidatus Chisholmiibacteriota</taxon>
    </lineage>
</organism>
<proteinExistence type="predicted"/>
<evidence type="ECO:0000313" key="2">
    <source>
        <dbReference type="Proteomes" id="UP000177324"/>
    </source>
</evidence>
<sequence length="374" mass="40576">MKIQVREGVKNRDFNERLRDGFDEAVRNWGDKLVQGELVKLIEDLKTGKEIGAGEGEQAAERMYKAGQIWVRQDYKGFLKWLGAAGVPTDLNDAYVRALNASGDKRLLAASIEEMVDLLKKGGRLGEVLPGEEQLLMMADKMRGLLLDATGGKAGGSEKSGGIGGGGDANFPDNFDFNPDEEPGEVRVLPEPPQGGQALYDLGKGEPDIPVSERKELYVEIKRKIGTLVGLGCLTGCLLASMALCGGQQFLSSIGGGTVGAAAPTLLPYEVGSGEENRQAAETLTDKIFGGGDSQHRFIDRFLDNYQGAAERGDAEFQLAYEIAMRGKLKSEGILGETGQQFDRWRLEDELNKQGYDQGDIDALADWVELNLVR</sequence>